<dbReference type="SMART" id="SM00895">
    <property type="entry name" value="FCD"/>
    <property type="match status" value="1"/>
</dbReference>
<dbReference type="GO" id="GO:0003700">
    <property type="term" value="F:DNA-binding transcription factor activity"/>
    <property type="evidence" value="ECO:0007669"/>
    <property type="project" value="InterPro"/>
</dbReference>
<dbReference type="Gene3D" id="1.10.10.10">
    <property type="entry name" value="Winged helix-like DNA-binding domain superfamily/Winged helix DNA-binding domain"/>
    <property type="match status" value="1"/>
</dbReference>
<keyword evidence="1" id="KW-0805">Transcription regulation</keyword>
<dbReference type="Pfam" id="PF00392">
    <property type="entry name" value="GntR"/>
    <property type="match status" value="1"/>
</dbReference>
<dbReference type="InterPro" id="IPR000524">
    <property type="entry name" value="Tscrpt_reg_HTH_GntR"/>
</dbReference>
<dbReference type="PROSITE" id="PS50949">
    <property type="entry name" value="HTH_GNTR"/>
    <property type="match status" value="1"/>
</dbReference>
<evidence type="ECO:0000313" key="6">
    <source>
        <dbReference type="Proteomes" id="UP000219182"/>
    </source>
</evidence>
<protein>
    <submittedName>
        <fullName evidence="5">GntR family transcriptional regulator</fullName>
    </submittedName>
</protein>
<keyword evidence="3" id="KW-0804">Transcription</keyword>
<organism evidence="5 6">
    <name type="scientific">Mesorhizobium sanjuanii</name>
    <dbReference type="NCBI Taxonomy" id="2037900"/>
    <lineage>
        <taxon>Bacteria</taxon>
        <taxon>Pseudomonadati</taxon>
        <taxon>Pseudomonadota</taxon>
        <taxon>Alphaproteobacteria</taxon>
        <taxon>Hyphomicrobiales</taxon>
        <taxon>Phyllobacteriaceae</taxon>
        <taxon>Mesorhizobium</taxon>
    </lineage>
</organism>
<gene>
    <name evidence="5" type="ORF">CN311_21710</name>
</gene>
<dbReference type="PRINTS" id="PR00035">
    <property type="entry name" value="HTHGNTR"/>
</dbReference>
<dbReference type="InterPro" id="IPR011711">
    <property type="entry name" value="GntR_C"/>
</dbReference>
<dbReference type="Pfam" id="PF07729">
    <property type="entry name" value="FCD"/>
    <property type="match status" value="1"/>
</dbReference>
<evidence type="ECO:0000256" key="3">
    <source>
        <dbReference type="ARBA" id="ARBA00023163"/>
    </source>
</evidence>
<keyword evidence="6" id="KW-1185">Reference proteome</keyword>
<reference evidence="5 6" key="1">
    <citation type="submission" date="2017-09" db="EMBL/GenBank/DDBJ databases">
        <title>Mesorhizobum sanjuanii sp. nov. isolated from nodules of Lotus tenuis in saline-alkaline lowlands of Flooding Pampa.</title>
        <authorList>
            <person name="Sannazzaro A.I."/>
            <person name="Torres Tejerizo G.A."/>
            <person name="Fontana F."/>
            <person name="Cumpa Velazquez L.M."/>
            <person name="Hansen L."/>
            <person name="Pistorio M."/>
            <person name="Estrella M.J."/>
        </authorList>
    </citation>
    <scope>NUCLEOTIDE SEQUENCE [LARGE SCALE GENOMIC DNA]</scope>
    <source>
        <strain evidence="5 6">BSA136</strain>
    </source>
</reference>
<keyword evidence="2" id="KW-0238">DNA-binding</keyword>
<dbReference type="Proteomes" id="UP000219182">
    <property type="component" value="Unassembled WGS sequence"/>
</dbReference>
<feature type="domain" description="HTH gntR-type" evidence="4">
    <location>
        <begin position="10"/>
        <end position="79"/>
    </location>
</feature>
<dbReference type="InterPro" id="IPR008920">
    <property type="entry name" value="TF_FadR/GntR_C"/>
</dbReference>
<name>A0A2A6FC93_9HYPH</name>
<evidence type="ECO:0000259" key="4">
    <source>
        <dbReference type="PROSITE" id="PS50949"/>
    </source>
</evidence>
<comment type="caution">
    <text evidence="5">The sequence shown here is derived from an EMBL/GenBank/DDBJ whole genome shotgun (WGS) entry which is preliminary data.</text>
</comment>
<dbReference type="EMBL" id="NWQG01000155">
    <property type="protein sequence ID" value="PDQ19038.1"/>
    <property type="molecule type" value="Genomic_DNA"/>
</dbReference>
<dbReference type="InterPro" id="IPR036390">
    <property type="entry name" value="WH_DNA-bd_sf"/>
</dbReference>
<dbReference type="AlphaFoldDB" id="A0A2A6FC93"/>
<sequence length="250" mass="28021">MVDPLVIERKKLFEHVATHLEGQILSGKLKPGDQLPPERDLQLRFGVGRPAIREALISLQKAGLVELTNGARAKVLMPTASHIFTGMAPAVRQMLSTEEGQRSFQGARMFFEVGLAREAARTATPSDLEALGEALEANRLAIGDRDRFTSTDIAFHFELARIARNLVFVALHDQISEWLKEQRIVTLAADGQEQTAYEAHRAIYDGIVARDPDRAEKAMREHLDQLTTMFWRQRACDQEADDHKMGDHDA</sequence>
<dbReference type="SUPFAM" id="SSF48008">
    <property type="entry name" value="GntR ligand-binding domain-like"/>
    <property type="match status" value="1"/>
</dbReference>
<accession>A0A2A6FC93</accession>
<dbReference type="RefSeq" id="WP_097575754.1">
    <property type="nucleotide sequence ID" value="NZ_NWQG01000155.1"/>
</dbReference>
<evidence type="ECO:0000256" key="2">
    <source>
        <dbReference type="ARBA" id="ARBA00023125"/>
    </source>
</evidence>
<dbReference type="InterPro" id="IPR036388">
    <property type="entry name" value="WH-like_DNA-bd_sf"/>
</dbReference>
<dbReference type="PANTHER" id="PTHR43537">
    <property type="entry name" value="TRANSCRIPTIONAL REGULATOR, GNTR FAMILY"/>
    <property type="match status" value="1"/>
</dbReference>
<dbReference type="PANTHER" id="PTHR43537:SF5">
    <property type="entry name" value="UXU OPERON TRANSCRIPTIONAL REGULATOR"/>
    <property type="match status" value="1"/>
</dbReference>
<dbReference type="CDD" id="cd07377">
    <property type="entry name" value="WHTH_GntR"/>
    <property type="match status" value="1"/>
</dbReference>
<dbReference type="SMART" id="SM00345">
    <property type="entry name" value="HTH_GNTR"/>
    <property type="match status" value="1"/>
</dbReference>
<evidence type="ECO:0000313" key="5">
    <source>
        <dbReference type="EMBL" id="PDQ19038.1"/>
    </source>
</evidence>
<dbReference type="GO" id="GO:0003677">
    <property type="term" value="F:DNA binding"/>
    <property type="evidence" value="ECO:0007669"/>
    <property type="project" value="UniProtKB-KW"/>
</dbReference>
<dbReference type="Gene3D" id="1.20.120.530">
    <property type="entry name" value="GntR ligand-binding domain-like"/>
    <property type="match status" value="1"/>
</dbReference>
<evidence type="ECO:0000256" key="1">
    <source>
        <dbReference type="ARBA" id="ARBA00023015"/>
    </source>
</evidence>
<proteinExistence type="predicted"/>
<dbReference type="SUPFAM" id="SSF46785">
    <property type="entry name" value="Winged helix' DNA-binding domain"/>
    <property type="match status" value="1"/>
</dbReference>